<comment type="caution">
    <text evidence="2">The sequence shown here is derived from an EMBL/GenBank/DDBJ whole genome shotgun (WGS) entry which is preliminary data.</text>
</comment>
<dbReference type="Proteomes" id="UP000283805">
    <property type="component" value="Unassembled WGS sequence"/>
</dbReference>
<feature type="transmembrane region" description="Helical" evidence="1">
    <location>
        <begin position="12"/>
        <end position="35"/>
    </location>
</feature>
<keyword evidence="3" id="KW-1185">Reference proteome</keyword>
<proteinExistence type="predicted"/>
<keyword evidence="1" id="KW-1133">Transmembrane helix</keyword>
<keyword evidence="1" id="KW-0812">Transmembrane</keyword>
<dbReference type="InterPro" id="IPR058336">
    <property type="entry name" value="VP3-like_halobact-type"/>
</dbReference>
<evidence type="ECO:0000313" key="3">
    <source>
        <dbReference type="Proteomes" id="UP000283805"/>
    </source>
</evidence>
<evidence type="ECO:0000313" key="2">
    <source>
        <dbReference type="EMBL" id="RKD93831.1"/>
    </source>
</evidence>
<protein>
    <submittedName>
        <fullName evidence="2">Uncharacterized protein</fullName>
    </submittedName>
</protein>
<dbReference type="EMBL" id="RAPO01000003">
    <property type="protein sequence ID" value="RKD93831.1"/>
    <property type="molecule type" value="Genomic_DNA"/>
</dbReference>
<evidence type="ECO:0000256" key="1">
    <source>
        <dbReference type="SAM" id="Phobius"/>
    </source>
</evidence>
<name>A0A3R7EDW7_9EURY</name>
<reference evidence="2 3" key="1">
    <citation type="submission" date="2018-09" db="EMBL/GenBank/DDBJ databases">
        <title>Genomic Encyclopedia of Archaeal and Bacterial Type Strains, Phase II (KMG-II): from individual species to whole genera.</title>
        <authorList>
            <person name="Goeker M."/>
        </authorList>
    </citation>
    <scope>NUCLEOTIDE SEQUENCE [LARGE SCALE GENOMIC DNA]</scope>
    <source>
        <strain evidence="2 3">DSM 13151</strain>
    </source>
</reference>
<organism evidence="2 3">
    <name type="scientific">Halopiger aswanensis</name>
    <dbReference type="NCBI Taxonomy" id="148449"/>
    <lineage>
        <taxon>Archaea</taxon>
        <taxon>Methanobacteriati</taxon>
        <taxon>Methanobacteriota</taxon>
        <taxon>Stenosarchaea group</taxon>
        <taxon>Halobacteria</taxon>
        <taxon>Halobacteriales</taxon>
        <taxon>Natrialbaceae</taxon>
        <taxon>Halopiger</taxon>
    </lineage>
</organism>
<dbReference type="Pfam" id="PF26064">
    <property type="entry name" value="DUF8023"/>
    <property type="match status" value="1"/>
</dbReference>
<accession>A0A3R7EDW7</accession>
<gene>
    <name evidence="2" type="ORF">ATJ93_3465</name>
</gene>
<keyword evidence="1" id="KW-0472">Membrane</keyword>
<dbReference type="AlphaFoldDB" id="A0A3R7EDW7"/>
<sequence>MRPSGQNEIDLIDVAALIFLPFFASLIFGVFTISIDVFGGYNLTGAIWTIGARISRWHCSLRSSRSRGT</sequence>